<reference evidence="3" key="1">
    <citation type="journal article" date="2023" name="bioRxiv">
        <title>Complete genome of the Medicago anthracnose fungus, Colletotrichum destructivum, reveals a mini-chromosome-like region within a core chromosome.</title>
        <authorList>
            <person name="Lapalu N."/>
            <person name="Simon A."/>
            <person name="Lu A."/>
            <person name="Plaumann P.-L."/>
            <person name="Amselem J."/>
            <person name="Pigne S."/>
            <person name="Auger A."/>
            <person name="Koch C."/>
            <person name="Dallery J.-F."/>
            <person name="O'Connell R.J."/>
        </authorList>
    </citation>
    <scope>NUCLEOTIDE SEQUENCE [LARGE SCALE GENOMIC DNA]</scope>
    <source>
        <strain evidence="3">CBS 520.97</strain>
    </source>
</reference>
<dbReference type="RefSeq" id="XP_062785469.1">
    <property type="nucleotide sequence ID" value="XM_062929418.1"/>
</dbReference>
<dbReference type="GeneID" id="87949762"/>
<dbReference type="KEGG" id="cdet:87949762"/>
<keyword evidence="1" id="KW-1133">Transmembrane helix</keyword>
<dbReference type="Proteomes" id="UP001322277">
    <property type="component" value="Chromosome 9"/>
</dbReference>
<keyword evidence="1" id="KW-0812">Transmembrane</keyword>
<protein>
    <submittedName>
        <fullName evidence="2">Uncharacterized protein</fullName>
    </submittedName>
</protein>
<evidence type="ECO:0000313" key="3">
    <source>
        <dbReference type="Proteomes" id="UP001322277"/>
    </source>
</evidence>
<name>A0AAX4IYR5_9PEZI</name>
<evidence type="ECO:0000313" key="2">
    <source>
        <dbReference type="EMBL" id="WQF88248.1"/>
    </source>
</evidence>
<feature type="transmembrane region" description="Helical" evidence="1">
    <location>
        <begin position="14"/>
        <end position="38"/>
    </location>
</feature>
<sequence length="79" mass="8947">MIIWVGNINFASALLLHSFLTVLIKEAINFVSVVLLLAPFRRYEQPKPPISAGSLILDDYTYVLSNDNDSDLAELYFTR</sequence>
<dbReference type="AlphaFoldDB" id="A0AAX4IYR5"/>
<evidence type="ECO:0000256" key="1">
    <source>
        <dbReference type="SAM" id="Phobius"/>
    </source>
</evidence>
<gene>
    <name evidence="2" type="ORF">CDEST_13262</name>
</gene>
<keyword evidence="3" id="KW-1185">Reference proteome</keyword>
<dbReference type="EMBL" id="CP137313">
    <property type="protein sequence ID" value="WQF88248.1"/>
    <property type="molecule type" value="Genomic_DNA"/>
</dbReference>
<organism evidence="2 3">
    <name type="scientific">Colletotrichum destructivum</name>
    <dbReference type="NCBI Taxonomy" id="34406"/>
    <lineage>
        <taxon>Eukaryota</taxon>
        <taxon>Fungi</taxon>
        <taxon>Dikarya</taxon>
        <taxon>Ascomycota</taxon>
        <taxon>Pezizomycotina</taxon>
        <taxon>Sordariomycetes</taxon>
        <taxon>Hypocreomycetidae</taxon>
        <taxon>Glomerellales</taxon>
        <taxon>Glomerellaceae</taxon>
        <taxon>Colletotrichum</taxon>
        <taxon>Colletotrichum destructivum species complex</taxon>
    </lineage>
</organism>
<accession>A0AAX4IYR5</accession>
<keyword evidence="1" id="KW-0472">Membrane</keyword>
<proteinExistence type="predicted"/>